<evidence type="ECO:0000313" key="2">
    <source>
        <dbReference type="EMBL" id="OQR73705.1"/>
    </source>
</evidence>
<feature type="domain" description="Ricin B lectin" evidence="1">
    <location>
        <begin position="4"/>
        <end position="74"/>
    </location>
</feature>
<dbReference type="InterPro" id="IPR000772">
    <property type="entry name" value="Ricin_B_lectin"/>
</dbReference>
<dbReference type="PROSITE" id="PS50231">
    <property type="entry name" value="RICIN_B_LECTIN"/>
    <property type="match status" value="1"/>
</dbReference>
<dbReference type="AlphaFoldDB" id="A0A1V9XJK1"/>
<dbReference type="STRING" id="418985.A0A1V9XJK1"/>
<gene>
    <name evidence="2" type="ORF">BIW11_09571</name>
</gene>
<keyword evidence="2" id="KW-0808">Transferase</keyword>
<dbReference type="Pfam" id="PF00652">
    <property type="entry name" value="Ricin_B_lectin"/>
    <property type="match status" value="1"/>
</dbReference>
<sequence>MSDESVCLDSPEGLADTAVVMIACQSIVRQKWSYESKTGALIHLKSRLCLDLPSKSGPDGLTLQNCSGQKNQRWILEEAEWNRPDFGNIN</sequence>
<dbReference type="InterPro" id="IPR035992">
    <property type="entry name" value="Ricin_B-like_lectins"/>
</dbReference>
<dbReference type="GO" id="GO:0016740">
    <property type="term" value="F:transferase activity"/>
    <property type="evidence" value="ECO:0007669"/>
    <property type="project" value="UniProtKB-KW"/>
</dbReference>
<proteinExistence type="predicted"/>
<dbReference type="SUPFAM" id="SSF50370">
    <property type="entry name" value="Ricin B-like lectins"/>
    <property type="match status" value="1"/>
</dbReference>
<name>A0A1V9XJK1_9ACAR</name>
<protein>
    <submittedName>
        <fullName evidence="2">Polypeptide N-acetylgalactosaminyltransferase 3-like</fullName>
    </submittedName>
</protein>
<comment type="caution">
    <text evidence="2">The sequence shown here is derived from an EMBL/GenBank/DDBJ whole genome shotgun (WGS) entry which is preliminary data.</text>
</comment>
<keyword evidence="3" id="KW-1185">Reference proteome</keyword>
<dbReference type="OrthoDB" id="77201at2759"/>
<organism evidence="2 3">
    <name type="scientific">Tropilaelaps mercedesae</name>
    <dbReference type="NCBI Taxonomy" id="418985"/>
    <lineage>
        <taxon>Eukaryota</taxon>
        <taxon>Metazoa</taxon>
        <taxon>Ecdysozoa</taxon>
        <taxon>Arthropoda</taxon>
        <taxon>Chelicerata</taxon>
        <taxon>Arachnida</taxon>
        <taxon>Acari</taxon>
        <taxon>Parasitiformes</taxon>
        <taxon>Mesostigmata</taxon>
        <taxon>Gamasina</taxon>
        <taxon>Dermanyssoidea</taxon>
        <taxon>Laelapidae</taxon>
        <taxon>Tropilaelaps</taxon>
    </lineage>
</organism>
<dbReference type="InParanoid" id="A0A1V9XJK1"/>
<dbReference type="Gene3D" id="2.80.10.50">
    <property type="match status" value="1"/>
</dbReference>
<reference evidence="2 3" key="1">
    <citation type="journal article" date="2017" name="Gigascience">
        <title>Draft genome of the honey bee ectoparasitic mite, Tropilaelaps mercedesae, is shaped by the parasitic life history.</title>
        <authorList>
            <person name="Dong X."/>
            <person name="Armstrong S.D."/>
            <person name="Xia D."/>
            <person name="Makepeace B.L."/>
            <person name="Darby A.C."/>
            <person name="Kadowaki T."/>
        </authorList>
    </citation>
    <scope>NUCLEOTIDE SEQUENCE [LARGE SCALE GENOMIC DNA]</scope>
    <source>
        <strain evidence="2">Wuxi-XJTLU</strain>
    </source>
</reference>
<dbReference type="Proteomes" id="UP000192247">
    <property type="component" value="Unassembled WGS sequence"/>
</dbReference>
<accession>A0A1V9XJK1</accession>
<dbReference type="EMBL" id="MNPL01009484">
    <property type="protein sequence ID" value="OQR73705.1"/>
    <property type="molecule type" value="Genomic_DNA"/>
</dbReference>
<evidence type="ECO:0000259" key="1">
    <source>
        <dbReference type="Pfam" id="PF00652"/>
    </source>
</evidence>
<evidence type="ECO:0000313" key="3">
    <source>
        <dbReference type="Proteomes" id="UP000192247"/>
    </source>
</evidence>